<keyword evidence="2" id="KW-1003">Cell membrane</keyword>
<proteinExistence type="predicted"/>
<dbReference type="OrthoDB" id="368246at2"/>
<evidence type="ECO:0000313" key="7">
    <source>
        <dbReference type="EMBL" id="QEN09905.1"/>
    </source>
</evidence>
<dbReference type="KEGG" id="ock:EXM22_10375"/>
<dbReference type="PANTHER" id="PTHR32196">
    <property type="entry name" value="ABC TRANSPORTER PERMEASE PROTEIN YPHD-RELATED-RELATED"/>
    <property type="match status" value="1"/>
</dbReference>
<evidence type="ECO:0000256" key="3">
    <source>
        <dbReference type="ARBA" id="ARBA00022692"/>
    </source>
</evidence>
<dbReference type="EMBL" id="CP036150">
    <property type="protein sequence ID" value="QEN09905.1"/>
    <property type="molecule type" value="Genomic_DNA"/>
</dbReference>
<feature type="transmembrane region" description="Helical" evidence="6">
    <location>
        <begin position="56"/>
        <end position="80"/>
    </location>
</feature>
<evidence type="ECO:0000313" key="8">
    <source>
        <dbReference type="Proteomes" id="UP000324209"/>
    </source>
</evidence>
<evidence type="ECO:0000256" key="6">
    <source>
        <dbReference type="SAM" id="Phobius"/>
    </source>
</evidence>
<feature type="transmembrane region" description="Helical" evidence="6">
    <location>
        <begin position="27"/>
        <end position="50"/>
    </location>
</feature>
<keyword evidence="4 6" id="KW-1133">Transmembrane helix</keyword>
<organism evidence="7 8">
    <name type="scientific">Oceanispirochaeta crateris</name>
    <dbReference type="NCBI Taxonomy" id="2518645"/>
    <lineage>
        <taxon>Bacteria</taxon>
        <taxon>Pseudomonadati</taxon>
        <taxon>Spirochaetota</taxon>
        <taxon>Spirochaetia</taxon>
        <taxon>Spirochaetales</taxon>
        <taxon>Spirochaetaceae</taxon>
        <taxon>Oceanispirochaeta</taxon>
    </lineage>
</organism>
<feature type="transmembrane region" description="Helical" evidence="6">
    <location>
        <begin position="240"/>
        <end position="258"/>
    </location>
</feature>
<feature type="transmembrane region" description="Helical" evidence="6">
    <location>
        <begin position="133"/>
        <end position="155"/>
    </location>
</feature>
<feature type="transmembrane region" description="Helical" evidence="6">
    <location>
        <begin position="186"/>
        <end position="208"/>
    </location>
</feature>
<keyword evidence="8" id="KW-1185">Reference proteome</keyword>
<dbReference type="GO" id="GO:0022857">
    <property type="term" value="F:transmembrane transporter activity"/>
    <property type="evidence" value="ECO:0007669"/>
    <property type="project" value="InterPro"/>
</dbReference>
<reference evidence="7 8" key="1">
    <citation type="submission" date="2019-02" db="EMBL/GenBank/DDBJ databases">
        <title>Complete Genome Sequence and Methylome Analysis of free living Spirochaetas.</title>
        <authorList>
            <person name="Fomenkov A."/>
            <person name="Dubinina G."/>
            <person name="Leshcheva N."/>
            <person name="Mikheeva N."/>
            <person name="Grabovich M."/>
            <person name="Vincze T."/>
            <person name="Roberts R.J."/>
        </authorList>
    </citation>
    <scope>NUCLEOTIDE SEQUENCE [LARGE SCALE GENOMIC DNA]</scope>
    <source>
        <strain evidence="7 8">K2</strain>
    </source>
</reference>
<evidence type="ECO:0000256" key="4">
    <source>
        <dbReference type="ARBA" id="ARBA00022989"/>
    </source>
</evidence>
<keyword evidence="5 6" id="KW-0472">Membrane</keyword>
<gene>
    <name evidence="7" type="ORF">EXM22_10375</name>
</gene>
<dbReference type="GO" id="GO:0005886">
    <property type="term" value="C:plasma membrane"/>
    <property type="evidence" value="ECO:0007669"/>
    <property type="project" value="UniProtKB-SubCell"/>
</dbReference>
<evidence type="ECO:0000256" key="5">
    <source>
        <dbReference type="ARBA" id="ARBA00023136"/>
    </source>
</evidence>
<evidence type="ECO:0000256" key="1">
    <source>
        <dbReference type="ARBA" id="ARBA00004651"/>
    </source>
</evidence>
<dbReference type="Pfam" id="PF02653">
    <property type="entry name" value="BPD_transp_2"/>
    <property type="match status" value="1"/>
</dbReference>
<sequence>MTIMSPVFLTPGNLINIMRQVSTNGMLAMAMTFVILTGGIDLSVGSVMAFTGTLAAGLIAISGLAVPLAVGIALIAGILIGSVNGLIIASTGIAPFIATLGMMNIVRGFAYIYTGGLPVRVDLESYNRIGLAYMGPIPFQIIYLVILFVLLDLILKRTTFGRHVYAVGDSTDAAYFAGIKVRRIRFSVYALSGFITAFTGVILSARLYSGQPSAGQGFELDAVAACVLGGMSMTGGTGRLMGALLGAMVIGVLNNGLNLLNINSFWQLVVKGFVILIAVYLDDLKKRT</sequence>
<feature type="transmembrane region" description="Helical" evidence="6">
    <location>
        <begin position="264"/>
        <end position="281"/>
    </location>
</feature>
<name>A0A5C1QP67_9SPIO</name>
<comment type="subcellular location">
    <subcellularLocation>
        <location evidence="1">Cell membrane</location>
        <topology evidence="1">Multi-pass membrane protein</topology>
    </subcellularLocation>
</comment>
<accession>A0A5C1QP67</accession>
<evidence type="ECO:0000256" key="2">
    <source>
        <dbReference type="ARBA" id="ARBA00022475"/>
    </source>
</evidence>
<keyword evidence="3 6" id="KW-0812">Transmembrane</keyword>
<dbReference type="Proteomes" id="UP000324209">
    <property type="component" value="Chromosome"/>
</dbReference>
<dbReference type="InterPro" id="IPR001851">
    <property type="entry name" value="ABC_transp_permease"/>
</dbReference>
<feature type="transmembrane region" description="Helical" evidence="6">
    <location>
        <begin position="92"/>
        <end position="113"/>
    </location>
</feature>
<protein>
    <submittedName>
        <fullName evidence="7">ABC transporter permease</fullName>
    </submittedName>
</protein>
<dbReference type="CDD" id="cd06579">
    <property type="entry name" value="TM_PBP1_transp_AraH_like"/>
    <property type="match status" value="1"/>
</dbReference>
<dbReference type="AlphaFoldDB" id="A0A5C1QP67"/>